<feature type="compositionally biased region" description="Low complexity" evidence="1">
    <location>
        <begin position="71"/>
        <end position="96"/>
    </location>
</feature>
<feature type="compositionally biased region" description="Basic and acidic residues" evidence="1">
    <location>
        <begin position="104"/>
        <end position="122"/>
    </location>
</feature>
<dbReference type="VEuPathDB" id="CryptoDB:Cvel_23189"/>
<proteinExistence type="predicted"/>
<sequence length="122" mass="12556">MTTAKAAADSAHFDVMGKVKDPEQQELFDMQVDDVFIFARDYFSAYALSPPEDTSAAKHALAPDGEEPPQSAEAEVSGAAAGEGATAAESPAPAEGNALSSAAKTDKEGGAEEGEKKEDLPP</sequence>
<evidence type="ECO:0000256" key="1">
    <source>
        <dbReference type="SAM" id="MobiDB-lite"/>
    </source>
</evidence>
<feature type="region of interest" description="Disordered" evidence="1">
    <location>
        <begin position="52"/>
        <end position="122"/>
    </location>
</feature>
<dbReference type="AlphaFoldDB" id="A0A0G4GSI2"/>
<reference evidence="2" key="1">
    <citation type="submission" date="2014-11" db="EMBL/GenBank/DDBJ databases">
        <authorList>
            <person name="Otto D Thomas"/>
            <person name="Naeem Raeece"/>
        </authorList>
    </citation>
    <scope>NUCLEOTIDE SEQUENCE</scope>
</reference>
<gene>
    <name evidence="2" type="ORF">Cvel_23189</name>
</gene>
<name>A0A0G4GSI2_9ALVE</name>
<organism evidence="2">
    <name type="scientific">Chromera velia CCMP2878</name>
    <dbReference type="NCBI Taxonomy" id="1169474"/>
    <lineage>
        <taxon>Eukaryota</taxon>
        <taxon>Sar</taxon>
        <taxon>Alveolata</taxon>
        <taxon>Colpodellida</taxon>
        <taxon>Chromeraceae</taxon>
        <taxon>Chromera</taxon>
    </lineage>
</organism>
<dbReference type="EMBL" id="CDMZ01001505">
    <property type="protein sequence ID" value="CEM33582.1"/>
    <property type="molecule type" value="Genomic_DNA"/>
</dbReference>
<evidence type="ECO:0000313" key="2">
    <source>
        <dbReference type="EMBL" id="CEM33582.1"/>
    </source>
</evidence>
<protein>
    <submittedName>
        <fullName evidence="2">Uncharacterized protein</fullName>
    </submittedName>
</protein>
<accession>A0A0G4GSI2</accession>